<keyword evidence="3" id="KW-1185">Reference proteome</keyword>
<dbReference type="RefSeq" id="XP_062661396.1">
    <property type="nucleotide sequence ID" value="XM_062798164.1"/>
</dbReference>
<dbReference type="Proteomes" id="UP001278766">
    <property type="component" value="Unassembled WGS sequence"/>
</dbReference>
<sequence length="107" mass="11924">MSRVCFSLLPACRLALARFQDCCCHCSALWLWLLQAAHHLEGQTRLPPVPFWRSWLVTSPAGSRAAQSCPLPAASFCKFELHSKASHHARPPAVPFPVPYLSVVHLH</sequence>
<comment type="caution">
    <text evidence="2">The sequence shown here is derived from an EMBL/GenBank/DDBJ whole genome shotgun (WGS) entry which is preliminary data.</text>
</comment>
<reference evidence="2" key="2">
    <citation type="submission" date="2023-06" db="EMBL/GenBank/DDBJ databases">
        <authorList>
            <consortium name="Lawrence Berkeley National Laboratory"/>
            <person name="Haridas S."/>
            <person name="Hensen N."/>
            <person name="Bonometti L."/>
            <person name="Westerberg I."/>
            <person name="Brannstrom I.O."/>
            <person name="Guillou S."/>
            <person name="Cros-Aarteil S."/>
            <person name="Calhoun S."/>
            <person name="Kuo A."/>
            <person name="Mondo S."/>
            <person name="Pangilinan J."/>
            <person name="Riley R."/>
            <person name="Labutti K."/>
            <person name="Andreopoulos B."/>
            <person name="Lipzen A."/>
            <person name="Chen C."/>
            <person name="Yanf M."/>
            <person name="Daum C."/>
            <person name="Ng V."/>
            <person name="Clum A."/>
            <person name="Steindorff A."/>
            <person name="Ohm R."/>
            <person name="Martin F."/>
            <person name="Silar P."/>
            <person name="Natvig D."/>
            <person name="Lalanne C."/>
            <person name="Gautier V."/>
            <person name="Ament-Velasquez S.L."/>
            <person name="Kruys A."/>
            <person name="Hutchinson M.I."/>
            <person name="Powell A.J."/>
            <person name="Barry K."/>
            <person name="Miller A.N."/>
            <person name="Grigoriev I.V."/>
            <person name="Debuchy R."/>
            <person name="Gladieux P."/>
            <person name="Thoren M.H."/>
            <person name="Johannesson H."/>
        </authorList>
    </citation>
    <scope>NUCLEOTIDE SEQUENCE</scope>
    <source>
        <strain evidence="2">CBS 168.71</strain>
    </source>
</reference>
<dbReference type="EMBL" id="JAUEPN010000003">
    <property type="protein sequence ID" value="KAK3297882.1"/>
    <property type="molecule type" value="Genomic_DNA"/>
</dbReference>
<feature type="chain" id="PRO_5042094398" description="Secreted protein" evidence="1">
    <location>
        <begin position="18"/>
        <end position="107"/>
    </location>
</feature>
<dbReference type="GeneID" id="87835112"/>
<name>A0AAE0HKH2_9PEZI</name>
<keyword evidence="1" id="KW-0732">Signal</keyword>
<feature type="signal peptide" evidence="1">
    <location>
        <begin position="1"/>
        <end position="17"/>
    </location>
</feature>
<evidence type="ECO:0000256" key="1">
    <source>
        <dbReference type="SAM" id="SignalP"/>
    </source>
</evidence>
<proteinExistence type="predicted"/>
<evidence type="ECO:0000313" key="3">
    <source>
        <dbReference type="Proteomes" id="UP001278766"/>
    </source>
</evidence>
<evidence type="ECO:0000313" key="2">
    <source>
        <dbReference type="EMBL" id="KAK3297882.1"/>
    </source>
</evidence>
<dbReference type="AlphaFoldDB" id="A0AAE0HKH2"/>
<organism evidence="2 3">
    <name type="scientific">Chaetomium fimeti</name>
    <dbReference type="NCBI Taxonomy" id="1854472"/>
    <lineage>
        <taxon>Eukaryota</taxon>
        <taxon>Fungi</taxon>
        <taxon>Dikarya</taxon>
        <taxon>Ascomycota</taxon>
        <taxon>Pezizomycotina</taxon>
        <taxon>Sordariomycetes</taxon>
        <taxon>Sordariomycetidae</taxon>
        <taxon>Sordariales</taxon>
        <taxon>Chaetomiaceae</taxon>
        <taxon>Chaetomium</taxon>
    </lineage>
</organism>
<accession>A0AAE0HKH2</accession>
<evidence type="ECO:0008006" key="4">
    <source>
        <dbReference type="Google" id="ProtNLM"/>
    </source>
</evidence>
<gene>
    <name evidence="2" type="ORF">B0H64DRAFT_133548</name>
</gene>
<reference evidence="2" key="1">
    <citation type="journal article" date="2023" name="Mol. Phylogenet. Evol.">
        <title>Genome-scale phylogeny and comparative genomics of the fungal order Sordariales.</title>
        <authorList>
            <person name="Hensen N."/>
            <person name="Bonometti L."/>
            <person name="Westerberg I."/>
            <person name="Brannstrom I.O."/>
            <person name="Guillou S."/>
            <person name="Cros-Aarteil S."/>
            <person name="Calhoun S."/>
            <person name="Haridas S."/>
            <person name="Kuo A."/>
            <person name="Mondo S."/>
            <person name="Pangilinan J."/>
            <person name="Riley R."/>
            <person name="LaButti K."/>
            <person name="Andreopoulos B."/>
            <person name="Lipzen A."/>
            <person name="Chen C."/>
            <person name="Yan M."/>
            <person name="Daum C."/>
            <person name="Ng V."/>
            <person name="Clum A."/>
            <person name="Steindorff A."/>
            <person name="Ohm R.A."/>
            <person name="Martin F."/>
            <person name="Silar P."/>
            <person name="Natvig D.O."/>
            <person name="Lalanne C."/>
            <person name="Gautier V."/>
            <person name="Ament-Velasquez S.L."/>
            <person name="Kruys A."/>
            <person name="Hutchinson M.I."/>
            <person name="Powell A.J."/>
            <person name="Barry K."/>
            <person name="Miller A.N."/>
            <person name="Grigoriev I.V."/>
            <person name="Debuchy R."/>
            <person name="Gladieux P."/>
            <person name="Hiltunen Thoren M."/>
            <person name="Johannesson H."/>
        </authorList>
    </citation>
    <scope>NUCLEOTIDE SEQUENCE</scope>
    <source>
        <strain evidence="2">CBS 168.71</strain>
    </source>
</reference>
<protein>
    <recommendedName>
        <fullName evidence="4">Secreted protein</fullName>
    </recommendedName>
</protein>